<dbReference type="Proteomes" id="UP000004115">
    <property type="component" value="Unassembled WGS sequence"/>
</dbReference>
<comment type="caution">
    <text evidence="1">The sequence shown here is derived from an EMBL/GenBank/DDBJ whole genome shotgun (WGS) entry which is preliminary data.</text>
</comment>
<proteinExistence type="predicted"/>
<evidence type="ECO:0000313" key="2">
    <source>
        <dbReference type="Proteomes" id="UP000004115"/>
    </source>
</evidence>
<accession>C8PBL1</accession>
<keyword evidence="2" id="KW-1185">Reference proteome</keyword>
<sequence length="50" mass="5911">MNRKEKNTLNRFLAQSKVCFLNWILSNNSKLIILNPVLKIKSFKLEGYIE</sequence>
<organism evidence="1 2">
    <name type="scientific">Lactobacillus iners DSM 13335</name>
    <dbReference type="NCBI Taxonomy" id="525328"/>
    <lineage>
        <taxon>Bacteria</taxon>
        <taxon>Bacillati</taxon>
        <taxon>Bacillota</taxon>
        <taxon>Bacilli</taxon>
        <taxon>Lactobacillales</taxon>
        <taxon>Lactobacillaceae</taxon>
        <taxon>Lactobacillus</taxon>
    </lineage>
</organism>
<protein>
    <submittedName>
        <fullName evidence="1">Uncharacterized protein</fullName>
    </submittedName>
</protein>
<dbReference type="AlphaFoldDB" id="C8PBL1"/>
<dbReference type="EMBL" id="ACLN01000004">
    <property type="protein sequence ID" value="EEW52160.1"/>
    <property type="molecule type" value="Genomic_DNA"/>
</dbReference>
<name>C8PBL1_9LACO</name>
<evidence type="ECO:0000313" key="1">
    <source>
        <dbReference type="EMBL" id="EEW52160.1"/>
    </source>
</evidence>
<dbReference type="HOGENOM" id="CLU_3119121_0_0_9"/>
<gene>
    <name evidence="1" type="ORF">HMPREF0520_0481</name>
</gene>
<reference evidence="1 2" key="1">
    <citation type="submission" date="2009-09" db="EMBL/GenBank/DDBJ databases">
        <authorList>
            <person name="Qin X."/>
            <person name="Bachman B."/>
            <person name="Battles P."/>
            <person name="Bell A."/>
            <person name="Bess C."/>
            <person name="Bickham C."/>
            <person name="Chaboub L."/>
            <person name="Chen D."/>
            <person name="Coyle M."/>
            <person name="Deiros D.R."/>
            <person name="Dinh H."/>
            <person name="Forbes L."/>
            <person name="Fowler G."/>
            <person name="Francisco L."/>
            <person name="Fu Q."/>
            <person name="Gubbala S."/>
            <person name="Hale W."/>
            <person name="Han Y."/>
            <person name="Hemphill L."/>
            <person name="Highlander S.K."/>
            <person name="Hirani K."/>
            <person name="Hogues M."/>
            <person name="Jackson L."/>
            <person name="Jakkamsetti A."/>
            <person name="Javaid M."/>
            <person name="Jiang H."/>
            <person name="Korchina V."/>
            <person name="Kovar C."/>
            <person name="Lara F."/>
            <person name="Lee S."/>
            <person name="Mata R."/>
            <person name="Mathew T."/>
            <person name="Moen C."/>
            <person name="Morales K."/>
            <person name="Munidasa M."/>
            <person name="Nazareth L."/>
            <person name="Ngo R."/>
            <person name="Nguyen L."/>
            <person name="Okwuonu G."/>
            <person name="Ongeri F."/>
            <person name="Patil S."/>
            <person name="Petrosino J."/>
            <person name="Pham C."/>
            <person name="Pham P."/>
            <person name="Pu L.-L."/>
            <person name="Puazo M."/>
            <person name="Raj R."/>
            <person name="Reid J."/>
            <person name="Rouhana J."/>
            <person name="Saada N."/>
            <person name="Shang Y."/>
            <person name="Simmons D."/>
            <person name="Thornton R."/>
            <person name="Warren J."/>
            <person name="Weissenberger G."/>
            <person name="Zhang J."/>
            <person name="Zhang L."/>
            <person name="Zhou C."/>
            <person name="Zhu D."/>
            <person name="Muzny D."/>
            <person name="Worley K."/>
            <person name="Gibbs R."/>
        </authorList>
    </citation>
    <scope>NUCLEOTIDE SEQUENCE [LARGE SCALE GENOMIC DNA]</scope>
    <source>
        <strain evidence="1 2">DSM 13335</strain>
    </source>
</reference>